<dbReference type="RefSeq" id="WP_145078285.1">
    <property type="nucleotide sequence ID" value="NZ_CP036425.1"/>
</dbReference>
<evidence type="ECO:0000259" key="1">
    <source>
        <dbReference type="Pfam" id="PF00535"/>
    </source>
</evidence>
<dbReference type="EMBL" id="CP036425">
    <property type="protein sequence ID" value="QDU34452.1"/>
    <property type="molecule type" value="Genomic_DNA"/>
</dbReference>
<evidence type="ECO:0000313" key="2">
    <source>
        <dbReference type="EMBL" id="QDU34452.1"/>
    </source>
</evidence>
<keyword evidence="2" id="KW-0808">Transferase</keyword>
<reference evidence="2 3" key="1">
    <citation type="submission" date="2019-02" db="EMBL/GenBank/DDBJ databases">
        <title>Deep-cultivation of Planctomycetes and their phenomic and genomic characterization uncovers novel biology.</title>
        <authorList>
            <person name="Wiegand S."/>
            <person name="Jogler M."/>
            <person name="Boedeker C."/>
            <person name="Pinto D."/>
            <person name="Vollmers J."/>
            <person name="Rivas-Marin E."/>
            <person name="Kohn T."/>
            <person name="Peeters S.H."/>
            <person name="Heuer A."/>
            <person name="Rast P."/>
            <person name="Oberbeckmann S."/>
            <person name="Bunk B."/>
            <person name="Jeske O."/>
            <person name="Meyerdierks A."/>
            <person name="Storesund J.E."/>
            <person name="Kallscheuer N."/>
            <person name="Luecker S."/>
            <person name="Lage O.M."/>
            <person name="Pohl T."/>
            <person name="Merkel B.J."/>
            <person name="Hornburger P."/>
            <person name="Mueller R.-W."/>
            <person name="Bruemmer F."/>
            <person name="Labrenz M."/>
            <person name="Spormann A.M."/>
            <person name="Op den Camp H."/>
            <person name="Overmann J."/>
            <person name="Amann R."/>
            <person name="Jetten M.S.M."/>
            <person name="Mascher T."/>
            <person name="Medema M.H."/>
            <person name="Devos D.P."/>
            <person name="Kaster A.-K."/>
            <person name="Ovreas L."/>
            <person name="Rohde M."/>
            <person name="Galperin M.Y."/>
            <person name="Jogler C."/>
        </authorList>
    </citation>
    <scope>NUCLEOTIDE SEQUENCE [LARGE SCALE GENOMIC DNA]</scope>
    <source>
        <strain evidence="2 3">KS4</strain>
    </source>
</reference>
<proteinExistence type="predicted"/>
<dbReference type="InterPro" id="IPR029044">
    <property type="entry name" value="Nucleotide-diphossugar_trans"/>
</dbReference>
<dbReference type="InterPro" id="IPR001173">
    <property type="entry name" value="Glyco_trans_2-like"/>
</dbReference>
<dbReference type="SUPFAM" id="SSF53448">
    <property type="entry name" value="Nucleotide-diphospho-sugar transferases"/>
    <property type="match status" value="1"/>
</dbReference>
<dbReference type="KEGG" id="pcor:KS4_25220"/>
<dbReference type="Pfam" id="PF00535">
    <property type="entry name" value="Glycos_transf_2"/>
    <property type="match status" value="1"/>
</dbReference>
<evidence type="ECO:0000313" key="3">
    <source>
        <dbReference type="Proteomes" id="UP000317369"/>
    </source>
</evidence>
<gene>
    <name evidence="2" type="primary">epsE_2</name>
    <name evidence="2" type="ORF">KS4_25220</name>
</gene>
<protein>
    <submittedName>
        <fullName evidence="2">Glycosyltransferase EpsE</fullName>
        <ecNumber evidence="2">2.4.-.-</ecNumber>
    </submittedName>
</protein>
<dbReference type="CDD" id="cd00761">
    <property type="entry name" value="Glyco_tranf_GTA_type"/>
    <property type="match status" value="1"/>
</dbReference>
<name>A0A517YW91_9BACT</name>
<keyword evidence="3" id="KW-1185">Reference proteome</keyword>
<organism evidence="2 3">
    <name type="scientific">Poriferisphaera corsica</name>
    <dbReference type="NCBI Taxonomy" id="2528020"/>
    <lineage>
        <taxon>Bacteria</taxon>
        <taxon>Pseudomonadati</taxon>
        <taxon>Planctomycetota</taxon>
        <taxon>Phycisphaerae</taxon>
        <taxon>Phycisphaerales</taxon>
        <taxon>Phycisphaeraceae</taxon>
        <taxon>Poriferisphaera</taxon>
    </lineage>
</organism>
<dbReference type="PANTHER" id="PTHR22916">
    <property type="entry name" value="GLYCOSYLTRANSFERASE"/>
    <property type="match status" value="1"/>
</dbReference>
<keyword evidence="2" id="KW-0328">Glycosyltransferase</keyword>
<sequence length="311" mass="35458">MHMPSHNHTPLVTVVIPTWNDDQYISEAIQSILKQTFTDFELIIANDGSTDNTPVIAEKFAKQDDRIIILNKPHSNGSIIRNHALEITRGQFTAVMDADDYSDHTRLEKQVNFLLENPDHVAVGSWFVRVDPEGNTLGMKMLPETHEEIDSLHIEGNAGAIAHSSLMYRTDAFRDIGGYSERPCATDYDLALKLAEKGRIANLPEVLYYWRQHLKSTSSNKSIEQARCAFQAWIDARNRRDLPIDHNTAERLGDEIKTMKPATKAQILSLWSRYALHYGELPVARKHAMHALARNPFCLQNWRIFKWSLTG</sequence>
<dbReference type="EC" id="2.4.-.-" evidence="2"/>
<dbReference type="Gene3D" id="3.90.550.10">
    <property type="entry name" value="Spore Coat Polysaccharide Biosynthesis Protein SpsA, Chain A"/>
    <property type="match status" value="1"/>
</dbReference>
<dbReference type="AlphaFoldDB" id="A0A517YW91"/>
<dbReference type="OrthoDB" id="9800276at2"/>
<dbReference type="GO" id="GO:0016758">
    <property type="term" value="F:hexosyltransferase activity"/>
    <property type="evidence" value="ECO:0007669"/>
    <property type="project" value="UniProtKB-ARBA"/>
</dbReference>
<accession>A0A517YW91</accession>
<dbReference type="PANTHER" id="PTHR22916:SF3">
    <property type="entry name" value="UDP-GLCNAC:BETAGAL BETA-1,3-N-ACETYLGLUCOSAMINYLTRANSFERASE-LIKE PROTEIN 1"/>
    <property type="match status" value="1"/>
</dbReference>
<feature type="domain" description="Glycosyltransferase 2-like" evidence="1">
    <location>
        <begin position="13"/>
        <end position="176"/>
    </location>
</feature>
<dbReference type="Proteomes" id="UP000317369">
    <property type="component" value="Chromosome"/>
</dbReference>